<keyword evidence="1" id="KW-1133">Transmembrane helix</keyword>
<dbReference type="PANTHER" id="PTHR16024">
    <property type="entry name" value="XK-RELATED PROTEIN"/>
    <property type="match status" value="1"/>
</dbReference>
<evidence type="ECO:0000256" key="1">
    <source>
        <dbReference type="SAM" id="Phobius"/>
    </source>
</evidence>
<dbReference type="GO" id="GO:0070782">
    <property type="term" value="P:phosphatidylserine exposure on apoptotic cell surface"/>
    <property type="evidence" value="ECO:0007669"/>
    <property type="project" value="TreeGrafter"/>
</dbReference>
<dbReference type="GO" id="GO:1902742">
    <property type="term" value="P:apoptotic process involved in development"/>
    <property type="evidence" value="ECO:0007669"/>
    <property type="project" value="TreeGrafter"/>
</dbReference>
<reference evidence="2 3" key="1">
    <citation type="journal article" date="2017" name="Gigascience">
        <title>Genome sequence of the small brown planthopper, Laodelphax striatellus.</title>
        <authorList>
            <person name="Zhu J."/>
            <person name="Jiang F."/>
            <person name="Wang X."/>
            <person name="Yang P."/>
            <person name="Bao Y."/>
            <person name="Zhao W."/>
            <person name="Wang W."/>
            <person name="Lu H."/>
            <person name="Wang Q."/>
            <person name="Cui N."/>
            <person name="Li J."/>
            <person name="Chen X."/>
            <person name="Luo L."/>
            <person name="Yu J."/>
            <person name="Kang L."/>
            <person name="Cui F."/>
        </authorList>
    </citation>
    <scope>NUCLEOTIDE SEQUENCE [LARGE SCALE GENOMIC DNA]</scope>
    <source>
        <strain evidence="2">Lst14</strain>
    </source>
</reference>
<feature type="transmembrane region" description="Helical" evidence="1">
    <location>
        <begin position="237"/>
        <end position="260"/>
    </location>
</feature>
<dbReference type="EMBL" id="QKKF02015643">
    <property type="protein sequence ID" value="RZF42000.1"/>
    <property type="molecule type" value="Genomic_DNA"/>
</dbReference>
<accession>A0A482X936</accession>
<dbReference type="FunCoup" id="A0A482X936">
    <property type="interactions" value="44"/>
</dbReference>
<dbReference type="GO" id="GO:0043652">
    <property type="term" value="P:engulfment of apoptotic cell"/>
    <property type="evidence" value="ECO:0007669"/>
    <property type="project" value="TreeGrafter"/>
</dbReference>
<organism evidence="2 3">
    <name type="scientific">Laodelphax striatellus</name>
    <name type="common">Small brown planthopper</name>
    <name type="synonym">Delphax striatella</name>
    <dbReference type="NCBI Taxonomy" id="195883"/>
    <lineage>
        <taxon>Eukaryota</taxon>
        <taxon>Metazoa</taxon>
        <taxon>Ecdysozoa</taxon>
        <taxon>Arthropoda</taxon>
        <taxon>Hexapoda</taxon>
        <taxon>Insecta</taxon>
        <taxon>Pterygota</taxon>
        <taxon>Neoptera</taxon>
        <taxon>Paraneoptera</taxon>
        <taxon>Hemiptera</taxon>
        <taxon>Auchenorrhyncha</taxon>
        <taxon>Fulgoroidea</taxon>
        <taxon>Delphacidae</taxon>
        <taxon>Criomorphinae</taxon>
        <taxon>Laodelphax</taxon>
    </lineage>
</organism>
<dbReference type="GO" id="GO:0005886">
    <property type="term" value="C:plasma membrane"/>
    <property type="evidence" value="ECO:0007669"/>
    <property type="project" value="TreeGrafter"/>
</dbReference>
<dbReference type="Proteomes" id="UP000291343">
    <property type="component" value="Unassembled WGS sequence"/>
</dbReference>
<name>A0A482X936_LAOST</name>
<feature type="transmembrane region" description="Helical" evidence="1">
    <location>
        <begin position="187"/>
        <end position="205"/>
    </location>
</feature>
<sequence>MPENAKATRLFNWGAKLFWLIEIFRHDDNNEDNLCNYDASSSEPALTYMFAMVFLQNIPQAILQIFLLARGTTKSFSINIAQCACALVSLLLGSIGAATYHRYSSQIVAGGRPPVWPTLPTENRRHTTTGYCQSQPLVPTRQTNKCWQKGLQGDTPAGKCLLILFWTLFLSGRTVVIGIMLRFYPKIVLLVLSLHVVLFLLYYSSYSTINIFNKIFLACTAMFVLVEVGIKFQRTVYLYMLFIVSSVVEDIGLTIVWYVWGGWSRQWFNHAAYAVINCHLLALIVFAYYMAFEKPRTVYVRNRR</sequence>
<gene>
    <name evidence="2" type="ORF">LSTR_LSTR003505</name>
</gene>
<feature type="transmembrane region" description="Helical" evidence="1">
    <location>
        <begin position="80"/>
        <end position="100"/>
    </location>
</feature>
<keyword evidence="3" id="KW-1185">Reference proteome</keyword>
<evidence type="ECO:0000313" key="2">
    <source>
        <dbReference type="EMBL" id="RZF42000.1"/>
    </source>
</evidence>
<feature type="transmembrane region" description="Helical" evidence="1">
    <location>
        <begin position="46"/>
        <end position="68"/>
    </location>
</feature>
<feature type="transmembrane region" description="Helical" evidence="1">
    <location>
        <begin position="272"/>
        <end position="291"/>
    </location>
</feature>
<evidence type="ECO:0000313" key="3">
    <source>
        <dbReference type="Proteomes" id="UP000291343"/>
    </source>
</evidence>
<dbReference type="OrthoDB" id="6620617at2759"/>
<proteinExistence type="predicted"/>
<dbReference type="AlphaFoldDB" id="A0A482X936"/>
<keyword evidence="1" id="KW-0812">Transmembrane</keyword>
<dbReference type="InParanoid" id="A0A482X936"/>
<protein>
    <recommendedName>
        <fullName evidence="4">XK-related protein</fullName>
    </recommendedName>
</protein>
<dbReference type="PANTHER" id="PTHR16024:SF27">
    <property type="entry name" value="XK-RELATED PROTEIN"/>
    <property type="match status" value="1"/>
</dbReference>
<comment type="caution">
    <text evidence="2">The sequence shown here is derived from an EMBL/GenBank/DDBJ whole genome shotgun (WGS) entry which is preliminary data.</text>
</comment>
<keyword evidence="1" id="KW-0472">Membrane</keyword>
<evidence type="ECO:0008006" key="4">
    <source>
        <dbReference type="Google" id="ProtNLM"/>
    </source>
</evidence>
<feature type="transmembrane region" description="Helical" evidence="1">
    <location>
        <begin position="161"/>
        <end position="180"/>
    </location>
</feature>
<dbReference type="InterPro" id="IPR050895">
    <property type="entry name" value="XK-related_scramblase"/>
</dbReference>